<protein>
    <submittedName>
        <fullName evidence="2">Uncharacterized protein</fullName>
    </submittedName>
</protein>
<feature type="compositionally biased region" description="Basic and acidic residues" evidence="1">
    <location>
        <begin position="25"/>
        <end position="40"/>
    </location>
</feature>
<evidence type="ECO:0000313" key="2">
    <source>
        <dbReference type="EMBL" id="KAL3837385.1"/>
    </source>
</evidence>
<dbReference type="Proteomes" id="UP001634394">
    <property type="component" value="Unassembled WGS sequence"/>
</dbReference>
<feature type="compositionally biased region" description="Basic residues" evidence="1">
    <location>
        <begin position="92"/>
        <end position="101"/>
    </location>
</feature>
<dbReference type="AlphaFoldDB" id="A0ABD3TM00"/>
<evidence type="ECO:0000313" key="3">
    <source>
        <dbReference type="Proteomes" id="UP001634394"/>
    </source>
</evidence>
<dbReference type="EMBL" id="JBJQND010000018">
    <property type="protein sequence ID" value="KAL3837385.1"/>
    <property type="molecule type" value="Genomic_DNA"/>
</dbReference>
<organism evidence="2 3">
    <name type="scientific">Sinanodonta woodiana</name>
    <name type="common">Chinese pond mussel</name>
    <name type="synonym">Anodonta woodiana</name>
    <dbReference type="NCBI Taxonomy" id="1069815"/>
    <lineage>
        <taxon>Eukaryota</taxon>
        <taxon>Metazoa</taxon>
        <taxon>Spiralia</taxon>
        <taxon>Lophotrochozoa</taxon>
        <taxon>Mollusca</taxon>
        <taxon>Bivalvia</taxon>
        <taxon>Autobranchia</taxon>
        <taxon>Heteroconchia</taxon>
        <taxon>Palaeoheterodonta</taxon>
        <taxon>Unionida</taxon>
        <taxon>Unionoidea</taxon>
        <taxon>Unionidae</taxon>
        <taxon>Unioninae</taxon>
        <taxon>Sinanodonta</taxon>
    </lineage>
</organism>
<gene>
    <name evidence="2" type="ORF">ACJMK2_022747</name>
</gene>
<proteinExistence type="predicted"/>
<reference evidence="2 3" key="1">
    <citation type="submission" date="2024-11" db="EMBL/GenBank/DDBJ databases">
        <title>Chromosome-level genome assembly of the freshwater bivalve Anodonta woodiana.</title>
        <authorList>
            <person name="Chen X."/>
        </authorList>
    </citation>
    <scope>NUCLEOTIDE SEQUENCE [LARGE SCALE GENOMIC DNA]</scope>
    <source>
        <strain evidence="2">MN2024</strain>
        <tissue evidence="2">Gills</tissue>
    </source>
</reference>
<keyword evidence="3" id="KW-1185">Reference proteome</keyword>
<evidence type="ECO:0000256" key="1">
    <source>
        <dbReference type="SAM" id="MobiDB-lite"/>
    </source>
</evidence>
<feature type="compositionally biased region" description="Basic and acidic residues" evidence="1">
    <location>
        <begin position="63"/>
        <end position="91"/>
    </location>
</feature>
<sequence>MKKPERKMNFERKWRLRNLGELRHLKAKQESKTSNKEESNKYLVLSGRKQEREREKQRKGKERFKSCDVAPETKEQDKGKEDGSIKRTGEKKIHRRTPLVL</sequence>
<comment type="caution">
    <text evidence="2">The sequence shown here is derived from an EMBL/GenBank/DDBJ whole genome shotgun (WGS) entry which is preliminary data.</text>
</comment>
<name>A0ABD3TM00_SINWO</name>
<accession>A0ABD3TM00</accession>
<feature type="region of interest" description="Disordered" evidence="1">
    <location>
        <begin position="25"/>
        <end position="101"/>
    </location>
</feature>